<dbReference type="InterPro" id="IPR001128">
    <property type="entry name" value="Cyt_P450"/>
</dbReference>
<dbReference type="Gene3D" id="1.10.630.10">
    <property type="entry name" value="Cytochrome P450"/>
    <property type="match status" value="1"/>
</dbReference>
<sequence length="424" mass="48365">MSPLENSFLKVPLQTIVQLYSNEIAPRIPKNNKLVSISAAVILSLVYLIIDKAKPPRKLRHLPYISLFCILKSTYYKESVRDRCHRVHIPIIESENSNGLFLEVTQNGWVLNVANPEDAKRVLLKHELFPKINISEERSGTLQSKFTIRPSMAMSSGVQWKRQRNVANPAFHCSMPVRLFGNLTLEMFRSMENKGEVFNVSDLMERWTLDVIGRAGFGLRDPLFFLFPRLDTSARWLFPDRQYIHEQTEIFLKMLDEVVENKKLDMKNGVLNSALEENERDLLTLMLESGEEGSGMMSDYELKSNLCGIFLAGHDTTASALSYAIHYLAENQDIQEKARQEAISILGDESCDVLPTIEDTKRMAYINQIIKEILRINGPVARTITRVAREDSVLSDMLVPKGTLVIVNMLDIHHCSKIWSDPDI</sequence>
<dbReference type="PANTHER" id="PTHR24305">
    <property type="entry name" value="CYTOCHROME P450"/>
    <property type="match status" value="1"/>
</dbReference>
<accession>A0ABP9Y3M1</accession>
<dbReference type="PANTHER" id="PTHR24305:SF166">
    <property type="entry name" value="CYTOCHROME P450 12A4, MITOCHONDRIAL-RELATED"/>
    <property type="match status" value="1"/>
</dbReference>
<proteinExistence type="inferred from homology"/>
<dbReference type="InterPro" id="IPR036396">
    <property type="entry name" value="Cyt_P450_sf"/>
</dbReference>
<name>A0ABP9Y3M1_9FUNG</name>
<dbReference type="Pfam" id="PF00067">
    <property type="entry name" value="p450"/>
    <property type="match status" value="1"/>
</dbReference>
<evidence type="ECO:0000256" key="1">
    <source>
        <dbReference type="ARBA" id="ARBA00010617"/>
    </source>
</evidence>
<comment type="caution">
    <text evidence="2">The sequence shown here is derived from an EMBL/GenBank/DDBJ whole genome shotgun (WGS) entry which is preliminary data.</text>
</comment>
<reference evidence="2 3" key="1">
    <citation type="submission" date="2024-04" db="EMBL/GenBank/DDBJ databases">
        <title>genome sequences of Mucor flavus KT1a and Helicostylum pulchrum KT1b strains isolation_sourced from the surface of a dry-aged beef.</title>
        <authorList>
            <person name="Toyotome T."/>
            <person name="Hosono M."/>
            <person name="Torimaru M."/>
            <person name="Fukuda K."/>
            <person name="Mikami N."/>
        </authorList>
    </citation>
    <scope>NUCLEOTIDE SEQUENCE [LARGE SCALE GENOMIC DNA]</scope>
    <source>
        <strain evidence="2 3">KT1b</strain>
    </source>
</reference>
<gene>
    <name evidence="2" type="ORF">HPULCUR_007047</name>
</gene>
<comment type="similarity">
    <text evidence="1">Belongs to the cytochrome P450 family.</text>
</comment>
<dbReference type="EMBL" id="BAABUJ010000019">
    <property type="protein sequence ID" value="GAA5801599.1"/>
    <property type="molecule type" value="Genomic_DNA"/>
</dbReference>
<evidence type="ECO:0000313" key="3">
    <source>
        <dbReference type="Proteomes" id="UP001476247"/>
    </source>
</evidence>
<protein>
    <recommendedName>
        <fullName evidence="4">Cytochrome P450</fullName>
    </recommendedName>
</protein>
<dbReference type="PRINTS" id="PR00463">
    <property type="entry name" value="EP450I"/>
</dbReference>
<dbReference type="SUPFAM" id="SSF48264">
    <property type="entry name" value="Cytochrome P450"/>
    <property type="match status" value="1"/>
</dbReference>
<evidence type="ECO:0008006" key="4">
    <source>
        <dbReference type="Google" id="ProtNLM"/>
    </source>
</evidence>
<keyword evidence="3" id="KW-1185">Reference proteome</keyword>
<dbReference type="Proteomes" id="UP001476247">
    <property type="component" value="Unassembled WGS sequence"/>
</dbReference>
<evidence type="ECO:0000313" key="2">
    <source>
        <dbReference type="EMBL" id="GAA5801599.1"/>
    </source>
</evidence>
<dbReference type="InterPro" id="IPR050121">
    <property type="entry name" value="Cytochrome_P450_monoxygenase"/>
</dbReference>
<dbReference type="InterPro" id="IPR002401">
    <property type="entry name" value="Cyt_P450_E_grp-I"/>
</dbReference>
<organism evidence="2 3">
    <name type="scientific">Helicostylum pulchrum</name>
    <dbReference type="NCBI Taxonomy" id="562976"/>
    <lineage>
        <taxon>Eukaryota</taxon>
        <taxon>Fungi</taxon>
        <taxon>Fungi incertae sedis</taxon>
        <taxon>Mucoromycota</taxon>
        <taxon>Mucoromycotina</taxon>
        <taxon>Mucoromycetes</taxon>
        <taxon>Mucorales</taxon>
        <taxon>Mucorineae</taxon>
        <taxon>Mucoraceae</taxon>
        <taxon>Helicostylum</taxon>
    </lineage>
</organism>